<dbReference type="GeneID" id="59053094"/>
<dbReference type="AlphaFoldDB" id="A0A0P1AUQ3"/>
<evidence type="ECO:0000313" key="1">
    <source>
        <dbReference type="EMBL" id="CEG44712.1"/>
    </source>
</evidence>
<proteinExistence type="predicted"/>
<dbReference type="EMBL" id="CCYD01001336">
    <property type="protein sequence ID" value="CEG44712.1"/>
    <property type="molecule type" value="Genomic_DNA"/>
</dbReference>
<accession>A0A0P1AUQ3</accession>
<dbReference type="RefSeq" id="XP_036263308.1">
    <property type="nucleotide sequence ID" value="XM_036407621.1"/>
</dbReference>
<reference evidence="2" key="1">
    <citation type="submission" date="2014-09" db="EMBL/GenBank/DDBJ databases">
        <authorList>
            <person name="Sharma Rahul"/>
            <person name="Thines Marco"/>
        </authorList>
    </citation>
    <scope>NUCLEOTIDE SEQUENCE [LARGE SCALE GENOMIC DNA]</scope>
</reference>
<keyword evidence="2" id="KW-1185">Reference proteome</keyword>
<sequence>MEICKPLYTTRKKRSSLSPPKKAFHVRVIKPTVANRSSPIAFDYRWSALAVYIWLCCLKLQDERIMSSAPG</sequence>
<evidence type="ECO:0000313" key="2">
    <source>
        <dbReference type="Proteomes" id="UP000054928"/>
    </source>
</evidence>
<dbReference type="Proteomes" id="UP000054928">
    <property type="component" value="Unassembled WGS sequence"/>
</dbReference>
<protein>
    <submittedName>
        <fullName evidence="1">Uncharacterized protein</fullName>
    </submittedName>
</protein>
<name>A0A0P1AUQ3_PLAHL</name>
<organism evidence="1 2">
    <name type="scientific">Plasmopara halstedii</name>
    <name type="common">Downy mildew of sunflower</name>
    <dbReference type="NCBI Taxonomy" id="4781"/>
    <lineage>
        <taxon>Eukaryota</taxon>
        <taxon>Sar</taxon>
        <taxon>Stramenopiles</taxon>
        <taxon>Oomycota</taxon>
        <taxon>Peronosporomycetes</taxon>
        <taxon>Peronosporales</taxon>
        <taxon>Peronosporaceae</taxon>
        <taxon>Plasmopara</taxon>
    </lineage>
</organism>